<proteinExistence type="inferred from homology"/>
<dbReference type="InterPro" id="IPR055170">
    <property type="entry name" value="GFO_IDH_MocA-like_dom"/>
</dbReference>
<dbReference type="Gene3D" id="3.40.50.720">
    <property type="entry name" value="NAD(P)-binding Rossmann-like Domain"/>
    <property type="match status" value="1"/>
</dbReference>
<evidence type="ECO:0000313" key="6">
    <source>
        <dbReference type="EMBL" id="GGD29969.1"/>
    </source>
</evidence>
<dbReference type="Gene3D" id="3.30.360.10">
    <property type="entry name" value="Dihydrodipicolinate Reductase, domain 2"/>
    <property type="match status" value="1"/>
</dbReference>
<feature type="domain" description="Gfo/Idh/MocA-like oxidoreductase N-terminal" evidence="4">
    <location>
        <begin position="16"/>
        <end position="132"/>
    </location>
</feature>
<dbReference type="Pfam" id="PF01408">
    <property type="entry name" value="GFO_IDH_MocA"/>
    <property type="match status" value="1"/>
</dbReference>
<sequence>MPAAYDGGRPTDPRPIVIVGAGGIVRDAHLPAYRKAGFPVWGIVDIATEKAEALAAEYGIENVFASVRDAVTHAPSDAVYDLALMPEHVPDALEALPRGSAVLIQKPLGHSLEQGIALRDACRRRDLVAAVNTQLRFAPYIAEARRLIAAGEIGEVYDFDLRVTVETPWHMFPQVFGQERLEFTMHSVHYMDLARSFFGDPDGVSATTVRHPEKPDVATTRSSVIMRYRDRPLRVVIGTNHDHDFGPRHQESFVRWEGTRGAIRARMGLLMDYPEGVPDALEIARHGDREWTPIPFTGSWFPDAFIDSMGVLQRFVAGEIPELPTSVDDVLRTMAVVEAAYRSEDVEGVDPNPEGIA</sequence>
<dbReference type="AlphaFoldDB" id="A0A916Y470"/>
<evidence type="ECO:0000313" key="7">
    <source>
        <dbReference type="Proteomes" id="UP000633205"/>
    </source>
</evidence>
<protein>
    <submittedName>
        <fullName evidence="6">Oxidoreductase</fullName>
    </submittedName>
</protein>
<dbReference type="InterPro" id="IPR000683">
    <property type="entry name" value="Gfo/Idh/MocA-like_OxRdtase_N"/>
</dbReference>
<evidence type="ECO:0000259" key="5">
    <source>
        <dbReference type="Pfam" id="PF22725"/>
    </source>
</evidence>
<dbReference type="EMBL" id="BMHO01000001">
    <property type="protein sequence ID" value="GGD29969.1"/>
    <property type="molecule type" value="Genomic_DNA"/>
</dbReference>
<reference evidence="6" key="1">
    <citation type="journal article" date="2014" name="Int. J. Syst. Evol. Microbiol.">
        <title>Complete genome sequence of Corynebacterium casei LMG S-19264T (=DSM 44701T), isolated from a smear-ripened cheese.</title>
        <authorList>
            <consortium name="US DOE Joint Genome Institute (JGI-PGF)"/>
            <person name="Walter F."/>
            <person name="Albersmeier A."/>
            <person name="Kalinowski J."/>
            <person name="Ruckert C."/>
        </authorList>
    </citation>
    <scope>NUCLEOTIDE SEQUENCE</scope>
    <source>
        <strain evidence="6">CGMCC 1.15152</strain>
    </source>
</reference>
<dbReference type="InterPro" id="IPR051317">
    <property type="entry name" value="Gfo/Idh/MocA_oxidoreduct"/>
</dbReference>
<dbReference type="GO" id="GO:0000166">
    <property type="term" value="F:nucleotide binding"/>
    <property type="evidence" value="ECO:0007669"/>
    <property type="project" value="InterPro"/>
</dbReference>
<evidence type="ECO:0000256" key="3">
    <source>
        <dbReference type="ARBA" id="ARBA00023027"/>
    </source>
</evidence>
<keyword evidence="7" id="KW-1185">Reference proteome</keyword>
<accession>A0A916Y470</accession>
<comment type="similarity">
    <text evidence="1">Belongs to the Gfo/Idh/MocA family.</text>
</comment>
<evidence type="ECO:0000256" key="1">
    <source>
        <dbReference type="ARBA" id="ARBA00010928"/>
    </source>
</evidence>
<keyword evidence="3" id="KW-0520">NAD</keyword>
<dbReference type="InterPro" id="IPR036291">
    <property type="entry name" value="NAD(P)-bd_dom_sf"/>
</dbReference>
<gene>
    <name evidence="6" type="ORF">GCM10010915_07780</name>
</gene>
<name>A0A916Y470_9MICO</name>
<evidence type="ECO:0000256" key="2">
    <source>
        <dbReference type="ARBA" id="ARBA00023002"/>
    </source>
</evidence>
<dbReference type="SUPFAM" id="SSF51735">
    <property type="entry name" value="NAD(P)-binding Rossmann-fold domains"/>
    <property type="match status" value="1"/>
</dbReference>
<evidence type="ECO:0000259" key="4">
    <source>
        <dbReference type="Pfam" id="PF01408"/>
    </source>
</evidence>
<dbReference type="PANTHER" id="PTHR43708:SF5">
    <property type="entry name" value="CONSERVED EXPRESSED OXIDOREDUCTASE (EUROFUNG)-RELATED"/>
    <property type="match status" value="1"/>
</dbReference>
<comment type="caution">
    <text evidence="6">The sequence shown here is derived from an EMBL/GenBank/DDBJ whole genome shotgun (WGS) entry which is preliminary data.</text>
</comment>
<dbReference type="SUPFAM" id="SSF55347">
    <property type="entry name" value="Glyceraldehyde-3-phosphate dehydrogenase-like, C-terminal domain"/>
    <property type="match status" value="1"/>
</dbReference>
<keyword evidence="2" id="KW-0560">Oxidoreductase</keyword>
<dbReference type="PANTHER" id="PTHR43708">
    <property type="entry name" value="CONSERVED EXPRESSED OXIDOREDUCTASE (EUROFUNG)"/>
    <property type="match status" value="1"/>
</dbReference>
<dbReference type="Pfam" id="PF22725">
    <property type="entry name" value="GFO_IDH_MocA_C3"/>
    <property type="match status" value="1"/>
</dbReference>
<dbReference type="GO" id="GO:0016491">
    <property type="term" value="F:oxidoreductase activity"/>
    <property type="evidence" value="ECO:0007669"/>
    <property type="project" value="UniProtKB-KW"/>
</dbReference>
<organism evidence="6 7">
    <name type="scientific">Microbacterium faecale</name>
    <dbReference type="NCBI Taxonomy" id="1804630"/>
    <lineage>
        <taxon>Bacteria</taxon>
        <taxon>Bacillati</taxon>
        <taxon>Actinomycetota</taxon>
        <taxon>Actinomycetes</taxon>
        <taxon>Micrococcales</taxon>
        <taxon>Microbacteriaceae</taxon>
        <taxon>Microbacterium</taxon>
    </lineage>
</organism>
<reference evidence="6" key="2">
    <citation type="submission" date="2020-09" db="EMBL/GenBank/DDBJ databases">
        <authorList>
            <person name="Sun Q."/>
            <person name="Zhou Y."/>
        </authorList>
    </citation>
    <scope>NUCLEOTIDE SEQUENCE</scope>
    <source>
        <strain evidence="6">CGMCC 1.15152</strain>
    </source>
</reference>
<feature type="domain" description="GFO/IDH/MocA-like oxidoreductase" evidence="5">
    <location>
        <begin position="142"/>
        <end position="231"/>
    </location>
</feature>
<dbReference type="Proteomes" id="UP000633205">
    <property type="component" value="Unassembled WGS sequence"/>
</dbReference>